<dbReference type="InterPro" id="IPR001214">
    <property type="entry name" value="SET_dom"/>
</dbReference>
<dbReference type="STRING" id="576137.A0A1L7XLR8"/>
<keyword evidence="3" id="KW-1185">Reference proteome</keyword>
<dbReference type="PROSITE" id="PS50280">
    <property type="entry name" value="SET"/>
    <property type="match status" value="1"/>
</dbReference>
<sequence>MDPSNAYVAPSTLPGAGRGLFASSDLGAGSVIFAVKRPLLAIVDEKNLSSTCDECFTYFGEMGRNVGRLGSIEFLKCEGCEVVWYCSQVSGQIYIRTTFGQTCKDNAWTSNHQYECSTYKAVKEQESDADFKCTKIGSKRLRCIIRLLFLHRHGRISPSDFATFTNLAEGFKKLKDNNTSYMMNTILKFAHTPPPFLPSSLTHASKAANNECQLDTPNLLTSHQLARYGTYLQVESLPLGMCLEPHYSMINHSCTPNAFWTFEGREIQVRAERDLKAGEEVFISYIPRGYFYERMERLGNWGIKCVCGLCKKGLIEPLGSLRGRLDKVLNDKNWNDKAASTRVEMLRQLVEYLRKEGYGWGVWPMNLLHSRLYHTAREMGDKAEMLKVLVKMRYAVEMEQEPKAFLTERVETIRLLTSIMARVQDDAENQGKMGVLVGGVYIGMRQELLKEIEGCYGSDSSLARWERYRYMAEIGDGQKVDTEEFRGRLNCLLRWAGVDWE</sequence>
<dbReference type="SMART" id="SM00317">
    <property type="entry name" value="SET"/>
    <property type="match status" value="1"/>
</dbReference>
<accession>A0A1L7XLR8</accession>
<organism evidence="2 3">
    <name type="scientific">Phialocephala subalpina</name>
    <dbReference type="NCBI Taxonomy" id="576137"/>
    <lineage>
        <taxon>Eukaryota</taxon>
        <taxon>Fungi</taxon>
        <taxon>Dikarya</taxon>
        <taxon>Ascomycota</taxon>
        <taxon>Pezizomycotina</taxon>
        <taxon>Leotiomycetes</taxon>
        <taxon>Helotiales</taxon>
        <taxon>Mollisiaceae</taxon>
        <taxon>Phialocephala</taxon>
        <taxon>Phialocephala fortinii species complex</taxon>
    </lineage>
</organism>
<proteinExistence type="predicted"/>
<dbReference type="OrthoDB" id="5945798at2759"/>
<dbReference type="Pfam" id="PF00856">
    <property type="entry name" value="SET"/>
    <property type="match status" value="1"/>
</dbReference>
<protein>
    <recommendedName>
        <fullName evidence="1">SET domain-containing protein</fullName>
    </recommendedName>
</protein>
<dbReference type="InterPro" id="IPR050869">
    <property type="entry name" value="H3K4_H4K5_MeTrfase"/>
</dbReference>
<dbReference type="PANTHER" id="PTHR12197">
    <property type="entry name" value="HISTONE-LYSINE N-METHYLTRANSFERASE SMYD"/>
    <property type="match status" value="1"/>
</dbReference>
<reference evidence="2 3" key="1">
    <citation type="submission" date="2016-03" db="EMBL/GenBank/DDBJ databases">
        <authorList>
            <person name="Ploux O."/>
        </authorList>
    </citation>
    <scope>NUCLEOTIDE SEQUENCE [LARGE SCALE GENOMIC DNA]</scope>
    <source>
        <strain evidence="2 3">UAMH 11012</strain>
    </source>
</reference>
<dbReference type="EMBL" id="FJOG01000034">
    <property type="protein sequence ID" value="CZR65982.1"/>
    <property type="molecule type" value="Genomic_DNA"/>
</dbReference>
<dbReference type="Gene3D" id="1.10.220.160">
    <property type="match status" value="1"/>
</dbReference>
<evidence type="ECO:0000259" key="1">
    <source>
        <dbReference type="PROSITE" id="PS50280"/>
    </source>
</evidence>
<dbReference type="CDD" id="cd20071">
    <property type="entry name" value="SET_SMYD"/>
    <property type="match status" value="1"/>
</dbReference>
<dbReference type="AlphaFoldDB" id="A0A1L7XLR8"/>
<evidence type="ECO:0000313" key="3">
    <source>
        <dbReference type="Proteomes" id="UP000184330"/>
    </source>
</evidence>
<evidence type="ECO:0000313" key="2">
    <source>
        <dbReference type="EMBL" id="CZR65982.1"/>
    </source>
</evidence>
<dbReference type="Gene3D" id="6.10.140.2220">
    <property type="match status" value="1"/>
</dbReference>
<dbReference type="PANTHER" id="PTHR12197:SF251">
    <property type="entry name" value="EG:BACR7C10.4 PROTEIN"/>
    <property type="match status" value="1"/>
</dbReference>
<gene>
    <name evidence="2" type="ORF">PAC_15882</name>
</gene>
<name>A0A1L7XLR8_9HELO</name>
<dbReference type="InterPro" id="IPR046341">
    <property type="entry name" value="SET_dom_sf"/>
</dbReference>
<dbReference type="Proteomes" id="UP000184330">
    <property type="component" value="Unassembled WGS sequence"/>
</dbReference>
<dbReference type="SUPFAM" id="SSF82199">
    <property type="entry name" value="SET domain"/>
    <property type="match status" value="1"/>
</dbReference>
<dbReference type="GO" id="GO:0005634">
    <property type="term" value="C:nucleus"/>
    <property type="evidence" value="ECO:0007669"/>
    <property type="project" value="TreeGrafter"/>
</dbReference>
<feature type="domain" description="SET" evidence="1">
    <location>
        <begin position="4"/>
        <end position="286"/>
    </location>
</feature>
<dbReference type="Gene3D" id="2.170.270.10">
    <property type="entry name" value="SET domain"/>
    <property type="match status" value="1"/>
</dbReference>